<keyword evidence="3" id="KW-1185">Reference proteome</keyword>
<dbReference type="Proteomes" id="UP001333110">
    <property type="component" value="Unassembled WGS sequence"/>
</dbReference>
<sequence>MFKKDKGLLEKVLRVTIGFSHVRSIISHFMKGRSCLTNLISFYDKVTCLVDEGKAVDVVYLDFSKAFDTVPTAFSWGNWLLMAWTGVLFAGVVVNGVYSSWRPVTSGVPQGSVLGPVLFNIFINDLDEGIECTLSKFADDTKLCRSVDLLEGRKALQRDLDRLDRWAEVNCTRFNKAKCKVLHLGHNNPMQCYRLGEERLESCLEEKELGCAWVAKKANGILACIRNSVASRTRAVIVPLYSALVRLHLEYCVQFWAPHYKRDLEVLERVQRRATKLVKGLEQKSDEERLRELGLFSLEKRRLRGDLIALYKYLKGGCREVGVSLFSQITSHRTRGNGLKLRQGRFRLDMRKFFFTERVLKHWNRLPREVVESPSLEVFKGHLDEVLRDMEESSPAVHVSWQALYVMVHVPASKAQEYIQKDDFRDRRLPRCLVQVGHVLQALQVGQRWLKCFKIEIYFSDKDLGVLVNEKLNMSQQCALAAPKANRILGCIKRSVASRSREVILPLCSALMRPHLEYCVQLWGPQHKTDMELLEWVQRRAMKMIRGMEHLRYQDRLRELGLFSPEKRRLWGHLIAAFQYVKGAYRKDGEGLLIRDCSERMRGNGFKLKEGRCRLDIRKKFLTVRVVRHWNRLPREVVDAPPRSVQGQ</sequence>
<dbReference type="InterPro" id="IPR000477">
    <property type="entry name" value="RT_dom"/>
</dbReference>
<dbReference type="CDD" id="cd01650">
    <property type="entry name" value="RT_nLTR_like"/>
    <property type="match status" value="1"/>
</dbReference>
<evidence type="ECO:0000313" key="2">
    <source>
        <dbReference type="EMBL" id="KAK4824514.1"/>
    </source>
</evidence>
<protein>
    <recommendedName>
        <fullName evidence="1">Reverse transcriptase domain-containing protein</fullName>
    </recommendedName>
</protein>
<dbReference type="PANTHER" id="PTHR33332">
    <property type="entry name" value="REVERSE TRANSCRIPTASE DOMAIN-CONTAINING PROTEIN"/>
    <property type="match status" value="1"/>
</dbReference>
<feature type="domain" description="Reverse transcriptase" evidence="1">
    <location>
        <begin position="1"/>
        <end position="218"/>
    </location>
</feature>
<dbReference type="InterPro" id="IPR043502">
    <property type="entry name" value="DNA/RNA_pol_sf"/>
</dbReference>
<accession>A0AAN7NH31</accession>
<dbReference type="PROSITE" id="PS50878">
    <property type="entry name" value="RT_POL"/>
    <property type="match status" value="1"/>
</dbReference>
<name>A0AAN7NH31_MYCAM</name>
<organism evidence="2 3">
    <name type="scientific">Mycteria americana</name>
    <name type="common">Wood stork</name>
    <dbReference type="NCBI Taxonomy" id="33587"/>
    <lineage>
        <taxon>Eukaryota</taxon>
        <taxon>Metazoa</taxon>
        <taxon>Chordata</taxon>
        <taxon>Craniata</taxon>
        <taxon>Vertebrata</taxon>
        <taxon>Euteleostomi</taxon>
        <taxon>Archelosauria</taxon>
        <taxon>Archosauria</taxon>
        <taxon>Dinosauria</taxon>
        <taxon>Saurischia</taxon>
        <taxon>Theropoda</taxon>
        <taxon>Coelurosauria</taxon>
        <taxon>Aves</taxon>
        <taxon>Neognathae</taxon>
        <taxon>Neoaves</taxon>
        <taxon>Aequornithes</taxon>
        <taxon>Ciconiiformes</taxon>
        <taxon>Ciconiidae</taxon>
        <taxon>Mycteria</taxon>
    </lineage>
</organism>
<proteinExistence type="predicted"/>
<comment type="caution">
    <text evidence="2">The sequence shown here is derived from an EMBL/GenBank/DDBJ whole genome shotgun (WGS) entry which is preliminary data.</text>
</comment>
<dbReference type="AlphaFoldDB" id="A0AAN7NH31"/>
<dbReference type="SUPFAM" id="SSF56672">
    <property type="entry name" value="DNA/RNA polymerases"/>
    <property type="match status" value="1"/>
</dbReference>
<evidence type="ECO:0000313" key="3">
    <source>
        <dbReference type="Proteomes" id="UP001333110"/>
    </source>
</evidence>
<evidence type="ECO:0000259" key="1">
    <source>
        <dbReference type="PROSITE" id="PS50878"/>
    </source>
</evidence>
<dbReference type="EMBL" id="JAUNZN010000003">
    <property type="protein sequence ID" value="KAK4824514.1"/>
    <property type="molecule type" value="Genomic_DNA"/>
</dbReference>
<gene>
    <name evidence="2" type="ORF">QYF61_015912</name>
</gene>
<feature type="non-terminal residue" evidence="2">
    <location>
        <position position="648"/>
    </location>
</feature>
<reference evidence="2 3" key="1">
    <citation type="journal article" date="2023" name="J. Hered.">
        <title>Chromosome-level genome of the wood stork (Mycteria americana) provides insight into avian chromosome evolution.</title>
        <authorList>
            <person name="Flamio R. Jr."/>
            <person name="Ramstad K.M."/>
        </authorList>
    </citation>
    <scope>NUCLEOTIDE SEQUENCE [LARGE SCALE GENOMIC DNA]</scope>
    <source>
        <strain evidence="2">JAX WOST 10</strain>
    </source>
</reference>
<dbReference type="Pfam" id="PF00078">
    <property type="entry name" value="RVT_1"/>
    <property type="match status" value="1"/>
</dbReference>